<dbReference type="Proteomes" id="UP001281731">
    <property type="component" value="Unassembled WGS sequence"/>
</dbReference>
<reference evidence="2 3" key="1">
    <citation type="submission" date="2023-10" db="EMBL/GenBank/DDBJ databases">
        <title>Whole Genome based description of the genera Actinobaculum and Actinotignum reveals a complex phylogenetic relationship within the species included in the genus Actinotignum.</title>
        <authorList>
            <person name="Jensen C.S."/>
            <person name="Dargis R."/>
            <person name="Kemp M."/>
            <person name="Christensen J.J."/>
        </authorList>
    </citation>
    <scope>NUCLEOTIDE SEQUENCE</scope>
    <source>
        <strain evidence="2">SLA_B511</strain>
        <strain evidence="1 3">SLA_B974</strain>
    </source>
</reference>
<evidence type="ECO:0000313" key="1">
    <source>
        <dbReference type="EMBL" id="MDY5133387.1"/>
    </source>
</evidence>
<dbReference type="RefSeq" id="WP_245855221.1">
    <property type="nucleotide sequence ID" value="NZ_CP126967.1"/>
</dbReference>
<gene>
    <name evidence="2" type="ORF">R6G80_06415</name>
    <name evidence="1" type="ORF">R6G86_06515</name>
</gene>
<proteinExistence type="predicted"/>
<name>A0AAW9HRV2_9ACTO</name>
<evidence type="ECO:0000313" key="2">
    <source>
        <dbReference type="EMBL" id="MDY5155357.1"/>
    </source>
</evidence>
<accession>A0AAW9HRV2</accession>
<keyword evidence="3" id="KW-1185">Reference proteome</keyword>
<organism evidence="2 4">
    <name type="scientific">Actinotignum urinale</name>
    <dbReference type="NCBI Taxonomy" id="190146"/>
    <lineage>
        <taxon>Bacteria</taxon>
        <taxon>Bacillati</taxon>
        <taxon>Actinomycetota</taxon>
        <taxon>Actinomycetes</taxon>
        <taxon>Actinomycetales</taxon>
        <taxon>Actinomycetaceae</taxon>
        <taxon>Actinotignum</taxon>
    </lineage>
</organism>
<evidence type="ECO:0000313" key="3">
    <source>
        <dbReference type="Proteomes" id="UP001275049"/>
    </source>
</evidence>
<dbReference type="EMBL" id="JAWNGC010000007">
    <property type="protein sequence ID" value="MDY5155357.1"/>
    <property type="molecule type" value="Genomic_DNA"/>
</dbReference>
<evidence type="ECO:0000313" key="4">
    <source>
        <dbReference type="Proteomes" id="UP001281731"/>
    </source>
</evidence>
<sequence>MIHEPLAVTCQGILCVGVAEHGGHVLATKQRLAVVGDGADDSEGIVGKGLDGVAHNKTPVLRAK</sequence>
<comment type="caution">
    <text evidence="2">The sequence shown here is derived from an EMBL/GenBank/DDBJ whole genome shotgun (WGS) entry which is preliminary data.</text>
</comment>
<protein>
    <submittedName>
        <fullName evidence="2">Uncharacterized protein</fullName>
    </submittedName>
</protein>
<dbReference type="AlphaFoldDB" id="A0AAW9HRV2"/>
<dbReference type="EMBL" id="JAWNGA010000011">
    <property type="protein sequence ID" value="MDY5133387.1"/>
    <property type="molecule type" value="Genomic_DNA"/>
</dbReference>
<dbReference type="Proteomes" id="UP001275049">
    <property type="component" value="Unassembled WGS sequence"/>
</dbReference>